<dbReference type="OrthoDB" id="9814140at2"/>
<dbReference type="Gene3D" id="3.40.50.850">
    <property type="entry name" value="Isochorismatase-like"/>
    <property type="match status" value="1"/>
</dbReference>
<dbReference type="AlphaFoldDB" id="A0A2T0Q9Q7"/>
<protein>
    <submittedName>
        <fullName evidence="3">Nicotinamidase-related amidase</fullName>
    </submittedName>
</protein>
<name>A0A2T0Q9Q7_9ACTN</name>
<dbReference type="CDD" id="cd00431">
    <property type="entry name" value="cysteine_hydrolases"/>
    <property type="match status" value="1"/>
</dbReference>
<organism evidence="3 4">
    <name type="scientific">Allonocardiopsis opalescens</name>
    <dbReference type="NCBI Taxonomy" id="1144618"/>
    <lineage>
        <taxon>Bacteria</taxon>
        <taxon>Bacillati</taxon>
        <taxon>Actinomycetota</taxon>
        <taxon>Actinomycetes</taxon>
        <taxon>Streptosporangiales</taxon>
        <taxon>Allonocardiopsis</taxon>
    </lineage>
</organism>
<dbReference type="EMBL" id="PVZC01000002">
    <property type="protein sequence ID" value="PRY00626.1"/>
    <property type="molecule type" value="Genomic_DNA"/>
</dbReference>
<reference evidence="3 4" key="1">
    <citation type="submission" date="2018-03" db="EMBL/GenBank/DDBJ databases">
        <title>Genomic Encyclopedia of Archaeal and Bacterial Type Strains, Phase II (KMG-II): from individual species to whole genera.</title>
        <authorList>
            <person name="Goeker M."/>
        </authorList>
    </citation>
    <scope>NUCLEOTIDE SEQUENCE [LARGE SCALE GENOMIC DNA]</scope>
    <source>
        <strain evidence="3 4">DSM 45601</strain>
    </source>
</reference>
<dbReference type="SUPFAM" id="SSF52499">
    <property type="entry name" value="Isochorismatase-like hydrolases"/>
    <property type="match status" value="1"/>
</dbReference>
<comment type="caution">
    <text evidence="3">The sequence shown here is derived from an EMBL/GenBank/DDBJ whole genome shotgun (WGS) entry which is preliminary data.</text>
</comment>
<keyword evidence="4" id="KW-1185">Reference proteome</keyword>
<sequence length="201" mass="20590">MSIDPSRAAVLALHWQVNVIKPEGFFGGMLAEPVARSGVVARAAAFHAGARAAGVPVAFTRFTVPEGEGRLVRNTPFMAAVGEAQEHFRPDAPGAALVPEAGAESDDPVFDNQRLSGLSSPITGWLAGAGIDTLLITGVATNLTVEQTARHGTELGYHVYVVSDCVAAADDAVHEASLANLALTTQGVPTAAEALARLGAG</sequence>
<feature type="domain" description="Isochorismatase-like" evidence="2">
    <location>
        <begin position="9"/>
        <end position="188"/>
    </location>
</feature>
<dbReference type="InterPro" id="IPR036380">
    <property type="entry name" value="Isochorismatase-like_sf"/>
</dbReference>
<evidence type="ECO:0000313" key="3">
    <source>
        <dbReference type="EMBL" id="PRY00626.1"/>
    </source>
</evidence>
<accession>A0A2T0Q9Q7</accession>
<dbReference type="InterPro" id="IPR000868">
    <property type="entry name" value="Isochorismatase-like_dom"/>
</dbReference>
<gene>
    <name evidence="3" type="ORF">CLV72_102257</name>
</gene>
<dbReference type="GO" id="GO:0016787">
    <property type="term" value="F:hydrolase activity"/>
    <property type="evidence" value="ECO:0007669"/>
    <property type="project" value="UniProtKB-KW"/>
</dbReference>
<dbReference type="InterPro" id="IPR050272">
    <property type="entry name" value="Isochorismatase-like_hydrls"/>
</dbReference>
<evidence type="ECO:0000313" key="4">
    <source>
        <dbReference type="Proteomes" id="UP000237846"/>
    </source>
</evidence>
<dbReference type="Pfam" id="PF00857">
    <property type="entry name" value="Isochorismatase"/>
    <property type="match status" value="1"/>
</dbReference>
<dbReference type="RefSeq" id="WP_106242338.1">
    <property type="nucleotide sequence ID" value="NZ_PVZC01000002.1"/>
</dbReference>
<evidence type="ECO:0000259" key="2">
    <source>
        <dbReference type="Pfam" id="PF00857"/>
    </source>
</evidence>
<dbReference type="Proteomes" id="UP000237846">
    <property type="component" value="Unassembled WGS sequence"/>
</dbReference>
<keyword evidence="1" id="KW-0378">Hydrolase</keyword>
<dbReference type="PANTHER" id="PTHR43540">
    <property type="entry name" value="PEROXYUREIDOACRYLATE/UREIDOACRYLATE AMIDOHYDROLASE-RELATED"/>
    <property type="match status" value="1"/>
</dbReference>
<evidence type="ECO:0000256" key="1">
    <source>
        <dbReference type="ARBA" id="ARBA00022801"/>
    </source>
</evidence>
<proteinExistence type="predicted"/>